<proteinExistence type="inferred from homology"/>
<reference evidence="6" key="1">
    <citation type="journal article" date="2023" name="Mol. Phylogenet. Evol.">
        <title>Genome-scale phylogeny and comparative genomics of the fungal order Sordariales.</title>
        <authorList>
            <person name="Hensen N."/>
            <person name="Bonometti L."/>
            <person name="Westerberg I."/>
            <person name="Brannstrom I.O."/>
            <person name="Guillou S."/>
            <person name="Cros-Aarteil S."/>
            <person name="Calhoun S."/>
            <person name="Haridas S."/>
            <person name="Kuo A."/>
            <person name="Mondo S."/>
            <person name="Pangilinan J."/>
            <person name="Riley R."/>
            <person name="LaButti K."/>
            <person name="Andreopoulos B."/>
            <person name="Lipzen A."/>
            <person name="Chen C."/>
            <person name="Yan M."/>
            <person name="Daum C."/>
            <person name="Ng V."/>
            <person name="Clum A."/>
            <person name="Steindorff A."/>
            <person name="Ohm R.A."/>
            <person name="Martin F."/>
            <person name="Silar P."/>
            <person name="Natvig D.O."/>
            <person name="Lalanne C."/>
            <person name="Gautier V."/>
            <person name="Ament-Velasquez S.L."/>
            <person name="Kruys A."/>
            <person name="Hutchinson M.I."/>
            <person name="Powell A.J."/>
            <person name="Barry K."/>
            <person name="Miller A.N."/>
            <person name="Grigoriev I.V."/>
            <person name="Debuchy R."/>
            <person name="Gladieux P."/>
            <person name="Hiltunen Thoren M."/>
            <person name="Johannesson H."/>
        </authorList>
    </citation>
    <scope>NUCLEOTIDE SEQUENCE</scope>
    <source>
        <strain evidence="6">CBS 955.72</strain>
    </source>
</reference>
<gene>
    <name evidence="6" type="ORF">B0T25DRAFT_553878</name>
</gene>
<dbReference type="GO" id="GO:0003735">
    <property type="term" value="F:structural constituent of ribosome"/>
    <property type="evidence" value="ECO:0007669"/>
    <property type="project" value="InterPro"/>
</dbReference>
<dbReference type="Gene3D" id="3.90.470.10">
    <property type="entry name" value="Ribosomal protein L22/L17"/>
    <property type="match status" value="1"/>
</dbReference>
<dbReference type="GO" id="GO:0006412">
    <property type="term" value="P:translation"/>
    <property type="evidence" value="ECO:0007669"/>
    <property type="project" value="InterPro"/>
</dbReference>
<dbReference type="InterPro" id="IPR001063">
    <property type="entry name" value="Ribosomal_uL22"/>
</dbReference>
<comment type="caution">
    <text evidence="6">The sequence shown here is derived from an EMBL/GenBank/DDBJ whole genome shotgun (WGS) entry which is preliminary data.</text>
</comment>
<dbReference type="Pfam" id="PF00237">
    <property type="entry name" value="Ribosomal_L22"/>
    <property type="match status" value="1"/>
</dbReference>
<keyword evidence="2 4" id="KW-0689">Ribosomal protein</keyword>
<dbReference type="PANTHER" id="PTHR13501">
    <property type="entry name" value="CHLOROPLAST 50S RIBOSOMAL PROTEIN L22-RELATED"/>
    <property type="match status" value="1"/>
</dbReference>
<keyword evidence="7" id="KW-1185">Reference proteome</keyword>
<evidence type="ECO:0000256" key="1">
    <source>
        <dbReference type="ARBA" id="ARBA00009451"/>
    </source>
</evidence>
<dbReference type="InterPro" id="IPR047867">
    <property type="entry name" value="Ribosomal_uL22_bac/org-type"/>
</dbReference>
<name>A0AAJ0HCQ5_9PEZI</name>
<evidence type="ECO:0000256" key="2">
    <source>
        <dbReference type="ARBA" id="ARBA00022980"/>
    </source>
</evidence>
<dbReference type="SUPFAM" id="SSF54843">
    <property type="entry name" value="Ribosomal protein L22"/>
    <property type="match status" value="1"/>
</dbReference>
<organism evidence="6 7">
    <name type="scientific">Lasiosphaeria hispida</name>
    <dbReference type="NCBI Taxonomy" id="260671"/>
    <lineage>
        <taxon>Eukaryota</taxon>
        <taxon>Fungi</taxon>
        <taxon>Dikarya</taxon>
        <taxon>Ascomycota</taxon>
        <taxon>Pezizomycotina</taxon>
        <taxon>Sordariomycetes</taxon>
        <taxon>Sordariomycetidae</taxon>
        <taxon>Sordariales</taxon>
        <taxon>Lasiosphaeriaceae</taxon>
        <taxon>Lasiosphaeria</taxon>
    </lineage>
</organism>
<protein>
    <submittedName>
        <fullName evidence="6">Ribosomal protein L22/L17</fullName>
    </submittedName>
</protein>
<feature type="region of interest" description="Disordered" evidence="5">
    <location>
        <begin position="61"/>
        <end position="80"/>
    </location>
</feature>
<evidence type="ECO:0000256" key="3">
    <source>
        <dbReference type="ARBA" id="ARBA00023274"/>
    </source>
</evidence>
<dbReference type="GO" id="GO:0015934">
    <property type="term" value="C:large ribosomal subunit"/>
    <property type="evidence" value="ECO:0007669"/>
    <property type="project" value="InterPro"/>
</dbReference>
<evidence type="ECO:0000313" key="6">
    <source>
        <dbReference type="EMBL" id="KAK3347197.1"/>
    </source>
</evidence>
<dbReference type="EMBL" id="JAUIQD010000006">
    <property type="protein sequence ID" value="KAK3347197.1"/>
    <property type="molecule type" value="Genomic_DNA"/>
</dbReference>
<comment type="similarity">
    <text evidence="1 4">Belongs to the universal ribosomal protein uL22 family.</text>
</comment>
<evidence type="ECO:0000256" key="4">
    <source>
        <dbReference type="RuleBase" id="RU004005"/>
    </source>
</evidence>
<feature type="region of interest" description="Disordered" evidence="5">
    <location>
        <begin position="1"/>
        <end position="23"/>
    </location>
</feature>
<evidence type="ECO:0000256" key="5">
    <source>
        <dbReference type="SAM" id="MobiDB-lite"/>
    </source>
</evidence>
<dbReference type="PANTHER" id="PTHR13501:SF10">
    <property type="entry name" value="LARGE RIBOSOMAL SUBUNIT PROTEIN UL22M"/>
    <property type="match status" value="1"/>
</dbReference>
<reference evidence="6" key="2">
    <citation type="submission" date="2023-06" db="EMBL/GenBank/DDBJ databases">
        <authorList>
            <consortium name="Lawrence Berkeley National Laboratory"/>
            <person name="Haridas S."/>
            <person name="Hensen N."/>
            <person name="Bonometti L."/>
            <person name="Westerberg I."/>
            <person name="Brannstrom I.O."/>
            <person name="Guillou S."/>
            <person name="Cros-Aarteil S."/>
            <person name="Calhoun S."/>
            <person name="Kuo A."/>
            <person name="Mondo S."/>
            <person name="Pangilinan J."/>
            <person name="Riley R."/>
            <person name="Labutti K."/>
            <person name="Andreopoulos B."/>
            <person name="Lipzen A."/>
            <person name="Chen C."/>
            <person name="Yanf M."/>
            <person name="Daum C."/>
            <person name="Ng V."/>
            <person name="Clum A."/>
            <person name="Steindorff A."/>
            <person name="Ohm R."/>
            <person name="Martin F."/>
            <person name="Silar P."/>
            <person name="Natvig D."/>
            <person name="Lalanne C."/>
            <person name="Gautier V."/>
            <person name="Ament-Velasquez S.L."/>
            <person name="Kruys A."/>
            <person name="Hutchinson M.I."/>
            <person name="Powell A.J."/>
            <person name="Barry K."/>
            <person name="Miller A.N."/>
            <person name="Grigoriev I.V."/>
            <person name="Debuchy R."/>
            <person name="Gladieux P."/>
            <person name="Thoren M.H."/>
            <person name="Johannesson H."/>
        </authorList>
    </citation>
    <scope>NUCLEOTIDE SEQUENCE</scope>
    <source>
        <strain evidence="6">CBS 955.72</strain>
    </source>
</reference>
<evidence type="ECO:0000313" key="7">
    <source>
        <dbReference type="Proteomes" id="UP001275084"/>
    </source>
</evidence>
<dbReference type="Proteomes" id="UP001275084">
    <property type="component" value="Unassembled WGS sequence"/>
</dbReference>
<dbReference type="InterPro" id="IPR036394">
    <property type="entry name" value="Ribosomal_uL22_sf"/>
</dbReference>
<accession>A0AAJ0HCQ5</accession>
<sequence length="388" mass="44351">MSLNLPSRRLLKSASSSSPSTPNSLLPALLSLSLTSAHPSAVSYNGARTLHTTAATNWFWNRNKKGPDATEDSQASSYTSRRKLLEKISGRMEAPAMFEEERSETNEKLAKYDKTTTPMRGMNYETRQRRETGLHMPWGTSLVYEHHARATDPDPRSRMRWQRKMVMRQVKTSTDPFSVEPKEARLKRTERSLVYKSRDIGTSSKKLLKIANQLAGKTVADALVQLRYSKKKPAVEVKFNLEHAINKAIVNRGMGLGLGMDTYNEPLAKKDLNELEALAAKTAAAKADKPVKIQTKDGRHIEIDNPTRVYIDQAWVGRSIPWAYKIRYIARGRIGRLVKPQAHITFLLKEEKTRIREFQEREAKKLRRGPWVHLPDRPITAQRQFYSW</sequence>
<dbReference type="AlphaFoldDB" id="A0AAJ0HCQ5"/>
<keyword evidence="3 4" id="KW-0687">Ribonucleoprotein</keyword>